<dbReference type="GeneID" id="54414938"/>
<evidence type="ECO:0000313" key="4">
    <source>
        <dbReference type="RefSeq" id="XP_033530481.1"/>
    </source>
</evidence>
<reference evidence="4" key="2">
    <citation type="submission" date="2020-04" db="EMBL/GenBank/DDBJ databases">
        <authorList>
            <consortium name="NCBI Genome Project"/>
        </authorList>
    </citation>
    <scope>NUCLEOTIDE SEQUENCE</scope>
    <source>
        <strain evidence="4">CBS 781.70</strain>
    </source>
</reference>
<sequence length="121" mass="12875">MSQHQPRRNFYATASPQPEPISSMSSSKGYNAYSAPSSAAATAAKASRSGSMSRWALPVLAVSAVAAGAASYVRSQQVSMAKMQQKGVDPVAEKYSALMDAYGDRDSLEALEKAMESYKKE</sequence>
<protein>
    <submittedName>
        <fullName evidence="2 4">Uncharacterized protein</fullName>
    </submittedName>
</protein>
<name>A0A6G1FSZ4_9PEZI</name>
<organism evidence="2">
    <name type="scientific">Eremomyces bilateralis CBS 781.70</name>
    <dbReference type="NCBI Taxonomy" id="1392243"/>
    <lineage>
        <taxon>Eukaryota</taxon>
        <taxon>Fungi</taxon>
        <taxon>Dikarya</taxon>
        <taxon>Ascomycota</taxon>
        <taxon>Pezizomycotina</taxon>
        <taxon>Dothideomycetes</taxon>
        <taxon>Dothideomycetes incertae sedis</taxon>
        <taxon>Eremomycetales</taxon>
        <taxon>Eremomycetaceae</taxon>
        <taxon>Eremomyces</taxon>
    </lineage>
</organism>
<reference evidence="4" key="3">
    <citation type="submission" date="2025-04" db="UniProtKB">
        <authorList>
            <consortium name="RefSeq"/>
        </authorList>
    </citation>
    <scope>IDENTIFICATION</scope>
    <source>
        <strain evidence="4">CBS 781.70</strain>
    </source>
</reference>
<feature type="compositionally biased region" description="Polar residues" evidence="1">
    <location>
        <begin position="12"/>
        <end position="29"/>
    </location>
</feature>
<proteinExistence type="predicted"/>
<feature type="region of interest" description="Disordered" evidence="1">
    <location>
        <begin position="1"/>
        <end position="33"/>
    </location>
</feature>
<evidence type="ECO:0000256" key="1">
    <source>
        <dbReference type="SAM" id="MobiDB-lite"/>
    </source>
</evidence>
<dbReference type="Proteomes" id="UP000504638">
    <property type="component" value="Unplaced"/>
</dbReference>
<evidence type="ECO:0000313" key="3">
    <source>
        <dbReference type="Proteomes" id="UP000504638"/>
    </source>
</evidence>
<dbReference type="AlphaFoldDB" id="A0A6G1FSZ4"/>
<dbReference type="OrthoDB" id="4338954at2759"/>
<keyword evidence="3" id="KW-1185">Reference proteome</keyword>
<dbReference type="EMBL" id="ML975178">
    <property type="protein sequence ID" value="KAF1808850.1"/>
    <property type="molecule type" value="Genomic_DNA"/>
</dbReference>
<evidence type="ECO:0000313" key="2">
    <source>
        <dbReference type="EMBL" id="KAF1808850.1"/>
    </source>
</evidence>
<gene>
    <name evidence="2 4" type="ORF">P152DRAFT_205881</name>
</gene>
<dbReference type="RefSeq" id="XP_033530481.1">
    <property type="nucleotide sequence ID" value="XM_033674368.1"/>
</dbReference>
<reference evidence="2 4" key="1">
    <citation type="submission" date="2020-01" db="EMBL/GenBank/DDBJ databases">
        <authorList>
            <consortium name="DOE Joint Genome Institute"/>
            <person name="Haridas S."/>
            <person name="Albert R."/>
            <person name="Binder M."/>
            <person name="Bloem J."/>
            <person name="Labutti K."/>
            <person name="Salamov A."/>
            <person name="Andreopoulos B."/>
            <person name="Baker S.E."/>
            <person name="Barry K."/>
            <person name="Bills G."/>
            <person name="Bluhm B.H."/>
            <person name="Cannon C."/>
            <person name="Castanera R."/>
            <person name="Culley D.E."/>
            <person name="Daum C."/>
            <person name="Ezra D."/>
            <person name="Gonzalez J.B."/>
            <person name="Henrissat B."/>
            <person name="Kuo A."/>
            <person name="Liang C."/>
            <person name="Lipzen A."/>
            <person name="Lutzoni F."/>
            <person name="Magnuson J."/>
            <person name="Mondo S."/>
            <person name="Nolan M."/>
            <person name="Ohm R."/>
            <person name="Pangilinan J."/>
            <person name="Park H.-J."/>
            <person name="Ramirez L."/>
            <person name="Alfaro M."/>
            <person name="Sun H."/>
            <person name="Tritt A."/>
            <person name="Yoshinaga Y."/>
            <person name="Zwiers L.-H."/>
            <person name="Turgeon B.G."/>
            <person name="Goodwin S.B."/>
            <person name="Spatafora J.W."/>
            <person name="Crous P.W."/>
            <person name="Grigoriev I.V."/>
        </authorList>
    </citation>
    <scope>NUCLEOTIDE SEQUENCE</scope>
    <source>
        <strain evidence="2 4">CBS 781.70</strain>
    </source>
</reference>
<accession>A0A6G1FSZ4</accession>